<dbReference type="AlphaFoldDB" id="A0A367G4K6"/>
<reference evidence="2 3" key="1">
    <citation type="submission" date="2018-02" db="EMBL/GenBank/DDBJ databases">
        <title>Complete genome sequencing of Faecalibacterium prausnitzii strains isolated from the human gut.</title>
        <authorList>
            <person name="Fitzgerald B.C."/>
            <person name="Shkoporov A.N."/>
            <person name="Ross P.R."/>
            <person name="Hill C."/>
        </authorList>
    </citation>
    <scope>NUCLEOTIDE SEQUENCE [LARGE SCALE GENOMIC DNA]</scope>
    <source>
        <strain evidence="2 3">APC942/31-1</strain>
    </source>
</reference>
<evidence type="ECO:0000313" key="2">
    <source>
        <dbReference type="EMBL" id="RCH45428.1"/>
    </source>
</evidence>
<keyword evidence="1" id="KW-1133">Transmembrane helix</keyword>
<feature type="transmembrane region" description="Helical" evidence="1">
    <location>
        <begin position="20"/>
        <end position="46"/>
    </location>
</feature>
<evidence type="ECO:0000256" key="1">
    <source>
        <dbReference type="SAM" id="Phobius"/>
    </source>
</evidence>
<name>A0A367G4K6_9FIRM</name>
<dbReference type="RefSeq" id="WP_114001723.1">
    <property type="nucleotide sequence ID" value="NZ_PSQG01000004.1"/>
</dbReference>
<protein>
    <submittedName>
        <fullName evidence="2">Uncharacterized protein</fullName>
    </submittedName>
</protein>
<comment type="caution">
    <text evidence="2">The sequence shown here is derived from an EMBL/GenBank/DDBJ whole genome shotgun (WGS) entry which is preliminary data.</text>
</comment>
<dbReference type="Proteomes" id="UP000253208">
    <property type="component" value="Unassembled WGS sequence"/>
</dbReference>
<accession>A0A367G4K6</accession>
<keyword evidence="1" id="KW-0812">Transmembrane</keyword>
<gene>
    <name evidence="2" type="ORF">C4886_03620</name>
</gene>
<evidence type="ECO:0000313" key="3">
    <source>
        <dbReference type="Proteomes" id="UP000253208"/>
    </source>
</evidence>
<proteinExistence type="predicted"/>
<keyword evidence="1" id="KW-0472">Membrane</keyword>
<sequence length="159" mass="18081">MIQWLFEIIGPIAKWQTDVLVAIIGLASAVVVASVGLFGSSLTILINKRNERKIDLRKIKEKQYIDFLSCLALAKISNENEIHENNLLLSSRIQTIYLVGNREVQMALSEFLKMFTNGEHTAEKQNILYANLISAMRKDLYGKNSKSLEKVSFMVFTDR</sequence>
<organism evidence="2 3">
    <name type="scientific">Blautia obeum</name>
    <dbReference type="NCBI Taxonomy" id="40520"/>
    <lineage>
        <taxon>Bacteria</taxon>
        <taxon>Bacillati</taxon>
        <taxon>Bacillota</taxon>
        <taxon>Clostridia</taxon>
        <taxon>Lachnospirales</taxon>
        <taxon>Lachnospiraceae</taxon>
        <taxon>Blautia</taxon>
    </lineage>
</organism>
<dbReference type="EMBL" id="PSQG01000004">
    <property type="protein sequence ID" value="RCH45428.1"/>
    <property type="molecule type" value="Genomic_DNA"/>
</dbReference>